<organism evidence="1 2">
    <name type="scientific">Bacillus changyiensis</name>
    <dbReference type="NCBI Taxonomy" id="3004103"/>
    <lineage>
        <taxon>Bacteria</taxon>
        <taxon>Bacillati</taxon>
        <taxon>Bacillota</taxon>
        <taxon>Bacilli</taxon>
        <taxon>Bacillales</taxon>
        <taxon>Bacillaceae</taxon>
        <taxon>Bacillus</taxon>
    </lineage>
</organism>
<reference evidence="1 2" key="1">
    <citation type="submission" date="2023-01" db="EMBL/GenBank/DDBJ databases">
        <title>Bacillus changyiensis sp. nov., isolated from a coastal deposit.</title>
        <authorList>
            <person name="Xiao G."/>
            <person name="Lai Q."/>
            <person name="Hu Z."/>
            <person name="Shao Z."/>
        </authorList>
    </citation>
    <scope>NUCLEOTIDE SEQUENCE [LARGE SCALE GENOMIC DNA]</scope>
    <source>
        <strain evidence="1 2">CLL-7-23</strain>
    </source>
</reference>
<evidence type="ECO:0008006" key="3">
    <source>
        <dbReference type="Google" id="ProtNLM"/>
    </source>
</evidence>
<keyword evidence="2" id="KW-1185">Reference proteome</keyword>
<dbReference type="RefSeq" id="WP_271341696.1">
    <property type="nucleotide sequence ID" value="NZ_JAQKAB010000010.1"/>
</dbReference>
<dbReference type="EMBL" id="JAQKAB010000010">
    <property type="protein sequence ID" value="MDA7027872.1"/>
    <property type="molecule type" value="Genomic_DNA"/>
</dbReference>
<gene>
    <name evidence="1" type="ORF">PJ311_14945</name>
</gene>
<accession>A0ABT4X6F1</accession>
<proteinExistence type="predicted"/>
<dbReference type="Proteomes" id="UP001211894">
    <property type="component" value="Unassembled WGS sequence"/>
</dbReference>
<protein>
    <recommendedName>
        <fullName evidence="3">Immunity protein Imm3</fullName>
    </recommendedName>
</protein>
<evidence type="ECO:0000313" key="2">
    <source>
        <dbReference type="Proteomes" id="UP001211894"/>
    </source>
</evidence>
<comment type="caution">
    <text evidence="1">The sequence shown here is derived from an EMBL/GenBank/DDBJ whole genome shotgun (WGS) entry which is preliminary data.</text>
</comment>
<name>A0ABT4X6F1_9BACI</name>
<sequence>MDLRNYEELPDVLPVEEIALMFKEVLEMYSQNSIEKIEFLNILSELTDRQVMTYEILNEDLKLKVDKELCNIWNTDSYKEVDIILSIVVNLGLERCFQKIKLSLNNNENISKEIKSEIEDTIEEVGDDISNPYSNL</sequence>
<evidence type="ECO:0000313" key="1">
    <source>
        <dbReference type="EMBL" id="MDA7027872.1"/>
    </source>
</evidence>